<protein>
    <recommendedName>
        <fullName evidence="2">Core-binding (CB) domain-containing protein</fullName>
    </recommendedName>
</protein>
<name>A0A383CF76_9ZZZZ</name>
<proteinExistence type="predicted"/>
<dbReference type="AlphaFoldDB" id="A0A383CF76"/>
<dbReference type="EMBL" id="UINC01208307">
    <property type="protein sequence ID" value="SVE30784.1"/>
    <property type="molecule type" value="Genomic_DNA"/>
</dbReference>
<reference evidence="1" key="1">
    <citation type="submission" date="2018-05" db="EMBL/GenBank/DDBJ databases">
        <authorList>
            <person name="Lanie J.A."/>
            <person name="Ng W.-L."/>
            <person name="Kazmierczak K.M."/>
            <person name="Andrzejewski T.M."/>
            <person name="Davidsen T.M."/>
            <person name="Wayne K.J."/>
            <person name="Tettelin H."/>
            <person name="Glass J.I."/>
            <person name="Rusch D."/>
            <person name="Podicherti R."/>
            <person name="Tsui H.-C.T."/>
            <person name="Winkler M.E."/>
        </authorList>
    </citation>
    <scope>NUCLEOTIDE SEQUENCE</scope>
</reference>
<evidence type="ECO:0008006" key="2">
    <source>
        <dbReference type="Google" id="ProtNLM"/>
    </source>
</evidence>
<feature type="non-terminal residue" evidence="1">
    <location>
        <position position="1"/>
    </location>
</feature>
<feature type="non-terminal residue" evidence="1">
    <location>
        <position position="51"/>
    </location>
</feature>
<accession>A0A383CF76</accession>
<sequence>VANYAEALAAFCHWCLQRGFLSEDPLKALAPFDTTPLTRRRAMTAEEILRL</sequence>
<organism evidence="1">
    <name type="scientific">marine metagenome</name>
    <dbReference type="NCBI Taxonomy" id="408172"/>
    <lineage>
        <taxon>unclassified sequences</taxon>
        <taxon>metagenomes</taxon>
        <taxon>ecological metagenomes</taxon>
    </lineage>
</organism>
<gene>
    <name evidence="1" type="ORF">METZ01_LOCUS483638</name>
</gene>
<evidence type="ECO:0000313" key="1">
    <source>
        <dbReference type="EMBL" id="SVE30784.1"/>
    </source>
</evidence>